<dbReference type="KEGG" id="ahm:TL08_10070"/>
<dbReference type="InterPro" id="IPR014729">
    <property type="entry name" value="Rossmann-like_a/b/a_fold"/>
</dbReference>
<organism evidence="3 4">
    <name type="scientific">Actinoalloteichus hymeniacidonis</name>
    <dbReference type="NCBI Taxonomy" id="340345"/>
    <lineage>
        <taxon>Bacteria</taxon>
        <taxon>Bacillati</taxon>
        <taxon>Actinomycetota</taxon>
        <taxon>Actinomycetes</taxon>
        <taxon>Pseudonocardiales</taxon>
        <taxon>Pseudonocardiaceae</taxon>
        <taxon>Actinoalloteichus</taxon>
    </lineage>
</organism>
<dbReference type="Pfam" id="PF00582">
    <property type="entry name" value="Usp"/>
    <property type="match status" value="1"/>
</dbReference>
<comment type="similarity">
    <text evidence="1">Belongs to the universal stress protein A family.</text>
</comment>
<dbReference type="InterPro" id="IPR006016">
    <property type="entry name" value="UspA"/>
</dbReference>
<dbReference type="CDD" id="cd00293">
    <property type="entry name" value="USP-like"/>
    <property type="match status" value="1"/>
</dbReference>
<reference evidence="4" key="1">
    <citation type="submission" date="2016-03" db="EMBL/GenBank/DDBJ databases">
        <title>Complete genome sequence of the type strain Actinoalloteichus hymeniacidonis DSM 45092.</title>
        <authorList>
            <person name="Schaffert L."/>
            <person name="Albersmeier A."/>
            <person name="Winkler A."/>
            <person name="Kalinowski J."/>
            <person name="Zotchev S."/>
            <person name="Ruckert C."/>
        </authorList>
    </citation>
    <scope>NUCLEOTIDE SEQUENCE [LARGE SCALE GENOMIC DNA]</scope>
    <source>
        <strain evidence="4">HPA177(T) (DSM 45092(T))</strain>
    </source>
</reference>
<dbReference type="RefSeq" id="WP_172803764.1">
    <property type="nucleotide sequence ID" value="NZ_CP014859.1"/>
</dbReference>
<proteinExistence type="inferred from homology"/>
<evidence type="ECO:0000256" key="1">
    <source>
        <dbReference type="ARBA" id="ARBA00008791"/>
    </source>
</evidence>
<dbReference type="AlphaFoldDB" id="A0AAC9HP73"/>
<dbReference type="EMBL" id="CP014859">
    <property type="protein sequence ID" value="AOS62829.1"/>
    <property type="molecule type" value="Genomic_DNA"/>
</dbReference>
<dbReference type="PRINTS" id="PR01438">
    <property type="entry name" value="UNVRSLSTRESS"/>
</dbReference>
<accession>A0AAC9HP73</accession>
<dbReference type="SUPFAM" id="SSF52402">
    <property type="entry name" value="Adenine nucleotide alpha hydrolases-like"/>
    <property type="match status" value="1"/>
</dbReference>
<dbReference type="Proteomes" id="UP000095210">
    <property type="component" value="Chromosome"/>
</dbReference>
<evidence type="ECO:0000313" key="4">
    <source>
        <dbReference type="Proteomes" id="UP000095210"/>
    </source>
</evidence>
<dbReference type="PANTHER" id="PTHR46553">
    <property type="entry name" value="ADENINE NUCLEOTIDE ALPHA HYDROLASES-LIKE SUPERFAMILY PROTEIN"/>
    <property type="match status" value="1"/>
</dbReference>
<feature type="domain" description="UspA" evidence="2">
    <location>
        <begin position="37"/>
        <end position="170"/>
    </location>
</feature>
<protein>
    <submittedName>
        <fullName evidence="3">Universal stress protein UspA-like protein</fullName>
    </submittedName>
</protein>
<gene>
    <name evidence="3" type="ORF">TL08_10070</name>
</gene>
<keyword evidence="4" id="KW-1185">Reference proteome</keyword>
<dbReference type="PANTHER" id="PTHR46553:SF3">
    <property type="entry name" value="ADENINE NUCLEOTIDE ALPHA HYDROLASES-LIKE SUPERFAMILY PROTEIN"/>
    <property type="match status" value="1"/>
</dbReference>
<dbReference type="InterPro" id="IPR006015">
    <property type="entry name" value="Universal_stress_UspA"/>
</dbReference>
<sequence>MNEAQTTHAARATVINGAHRSEAAGLAEHTGPDDRTDIVVGVDDSESSVAALVWAIREARIRGSRVRALHAWRHEPLAEFAFADPEDAIRASNELLDRQIGLAVAQAGDDVEVSARGVPGTPAAVLLAEVAEGELLVVGSHRGGFLRQVVLGSCSAACLRHAHTPVVVIPPPGRVAAQPSATPE</sequence>
<evidence type="ECO:0000313" key="3">
    <source>
        <dbReference type="EMBL" id="AOS62829.1"/>
    </source>
</evidence>
<evidence type="ECO:0000259" key="2">
    <source>
        <dbReference type="Pfam" id="PF00582"/>
    </source>
</evidence>
<dbReference type="Gene3D" id="3.40.50.620">
    <property type="entry name" value="HUPs"/>
    <property type="match status" value="1"/>
</dbReference>
<name>A0AAC9HP73_9PSEU</name>